<feature type="domain" description="PpiC" evidence="13">
    <location>
        <begin position="268"/>
        <end position="366"/>
    </location>
</feature>
<evidence type="ECO:0000256" key="4">
    <source>
        <dbReference type="ARBA" id="ARBA00022692"/>
    </source>
</evidence>
<dbReference type="Gene3D" id="1.10.4030.10">
    <property type="entry name" value="Porin chaperone SurA, peptide-binding domain"/>
    <property type="match status" value="1"/>
</dbReference>
<proteinExistence type="inferred from homology"/>
<dbReference type="Gene3D" id="3.10.50.40">
    <property type="match status" value="1"/>
</dbReference>
<evidence type="ECO:0000256" key="2">
    <source>
        <dbReference type="ARBA" id="ARBA00022475"/>
    </source>
</evidence>
<reference evidence="14 15" key="1">
    <citation type="submission" date="2020-04" db="EMBL/GenBank/DDBJ databases">
        <title>Thalassotalea sp. M1531, isolated from the surface of marine red alga.</title>
        <authorList>
            <person name="Pang L."/>
            <person name="Lu D.-C."/>
        </authorList>
    </citation>
    <scope>NUCLEOTIDE SEQUENCE [LARGE SCALE GENOMIC DNA]</scope>
    <source>
        <strain evidence="14 15">M1531</strain>
    </source>
</reference>
<keyword evidence="6 12" id="KW-0472">Membrane</keyword>
<organism evidence="14 15">
    <name type="scientific">Thalassotalea algicola</name>
    <dbReference type="NCBI Taxonomy" id="2716224"/>
    <lineage>
        <taxon>Bacteria</taxon>
        <taxon>Pseudomonadati</taxon>
        <taxon>Pseudomonadota</taxon>
        <taxon>Gammaproteobacteria</taxon>
        <taxon>Alteromonadales</taxon>
        <taxon>Colwelliaceae</taxon>
        <taxon>Thalassotalea</taxon>
    </lineage>
</organism>
<evidence type="ECO:0000313" key="15">
    <source>
        <dbReference type="Proteomes" id="UP000568664"/>
    </source>
</evidence>
<evidence type="ECO:0000256" key="1">
    <source>
        <dbReference type="ARBA" id="ARBA00004382"/>
    </source>
</evidence>
<dbReference type="SUPFAM" id="SSF109998">
    <property type="entry name" value="Triger factor/SurA peptide-binding domain-like"/>
    <property type="match status" value="1"/>
</dbReference>
<keyword evidence="7" id="KW-0143">Chaperone</keyword>
<dbReference type="SUPFAM" id="SSF54534">
    <property type="entry name" value="FKBP-like"/>
    <property type="match status" value="1"/>
</dbReference>
<dbReference type="Pfam" id="PF13624">
    <property type="entry name" value="SurA_N_3"/>
    <property type="match status" value="1"/>
</dbReference>
<feature type="transmembrane region" description="Helical" evidence="12">
    <location>
        <begin position="12"/>
        <end position="33"/>
    </location>
</feature>
<dbReference type="RefSeq" id="WP_169076666.1">
    <property type="nucleotide sequence ID" value="NZ_JABBXH010000008.1"/>
</dbReference>
<keyword evidence="5 12" id="KW-1133">Transmembrane helix</keyword>
<evidence type="ECO:0000256" key="3">
    <source>
        <dbReference type="ARBA" id="ARBA00022519"/>
    </source>
</evidence>
<dbReference type="GO" id="GO:0003755">
    <property type="term" value="F:peptidyl-prolyl cis-trans isomerase activity"/>
    <property type="evidence" value="ECO:0007669"/>
    <property type="project" value="UniProtKB-KW"/>
</dbReference>
<dbReference type="EMBL" id="JABBXH010000008">
    <property type="protein sequence ID" value="NMP33342.1"/>
    <property type="molecule type" value="Genomic_DNA"/>
</dbReference>
<dbReference type="InterPro" id="IPR027304">
    <property type="entry name" value="Trigger_fact/SurA_dom_sf"/>
</dbReference>
<evidence type="ECO:0000256" key="12">
    <source>
        <dbReference type="SAM" id="Phobius"/>
    </source>
</evidence>
<dbReference type="InterPro" id="IPR052029">
    <property type="entry name" value="PpiD_chaperone"/>
</dbReference>
<evidence type="ECO:0000256" key="5">
    <source>
        <dbReference type="ARBA" id="ARBA00022989"/>
    </source>
</evidence>
<evidence type="ECO:0000256" key="8">
    <source>
        <dbReference type="ARBA" id="ARBA00038408"/>
    </source>
</evidence>
<evidence type="ECO:0000256" key="7">
    <source>
        <dbReference type="ARBA" id="ARBA00023186"/>
    </source>
</evidence>
<keyword evidence="3" id="KW-0997">Cell inner membrane</keyword>
<evidence type="ECO:0000313" key="14">
    <source>
        <dbReference type="EMBL" id="NMP33342.1"/>
    </source>
</evidence>
<keyword evidence="11" id="KW-0697">Rotamase</keyword>
<gene>
    <name evidence="14" type="ORF">HII17_17475</name>
</gene>
<dbReference type="AlphaFoldDB" id="A0A7Y0LFS3"/>
<accession>A0A7Y0LFS3</accession>
<comment type="subcellular location">
    <subcellularLocation>
        <location evidence="1">Cell inner membrane</location>
        <topology evidence="1">Single-pass type II membrane protein</topology>
        <orientation evidence="1">Periplasmic side</orientation>
    </subcellularLocation>
</comment>
<dbReference type="Proteomes" id="UP000568664">
    <property type="component" value="Unassembled WGS sequence"/>
</dbReference>
<protein>
    <recommendedName>
        <fullName evidence="9">Periplasmic chaperone PpiD</fullName>
    </recommendedName>
    <alternativeName>
        <fullName evidence="10">Periplasmic folding chaperone</fullName>
    </alternativeName>
</protein>
<evidence type="ECO:0000256" key="6">
    <source>
        <dbReference type="ARBA" id="ARBA00023136"/>
    </source>
</evidence>
<evidence type="ECO:0000256" key="10">
    <source>
        <dbReference type="ARBA" id="ARBA00042775"/>
    </source>
</evidence>
<dbReference type="Pfam" id="PF13616">
    <property type="entry name" value="Rotamase_3"/>
    <property type="match status" value="1"/>
</dbReference>
<keyword evidence="11 14" id="KW-0413">Isomerase</keyword>
<sequence length="635" mass="70480">MLENIRENSQGLIAKVILGFIILTFAVAGIGGYTSSVDTSVAEVNGEKISQQSFDQAYQAQRNRMVQQFGDMFDTLSADPAYMANFRKGVIDNLINEKLIDQNVRELAIRISDDAIKQTIRTMPEFQINGVFDNNRYLAVINQSGFFQSSDFRDYLRVEMTRRQLSQALVATEFSLPYQTEQLTALQNQKRDIAFATVAAEQFKSAVEVTSEEVTAYYQSNQVMFENQEQVKLEYVELDVAEIAKNVSVSEEEVQAYYQDNINEFRKEEQRRVSHILVEFGEDEAAAQTQAEAILTRLSSGEDFAEIAKVESADAFSGENGGDLEWIERGVMDEAFDEAAFALVTVGETSSVVKTSFGFHIIKLTELKAEQTQPFEEVKEELMARVSNDKAQDQFFELQQELARVSFEYPDSLDDAAGVVNAEVKTTQWLARSGNPAPFDSTKVIDAAFSDIVLNESLNSDLIEVSDTMVMVVRLSEHQPANVKPLLEVEPQIKERLVNEKATEKALNVVEELVTKFTSGEDITVDLSEVGSKFEQHADIARFGSAIDNAIIRKAFVLPHPVEGAISAASATLGNGDLAIVQVSAVKAGDTVAAPNLAEQKTSQLAQSAYMSYLDTLRATAKIKQRESVQESNTF</sequence>
<keyword evidence="15" id="KW-1185">Reference proteome</keyword>
<evidence type="ECO:0000259" key="13">
    <source>
        <dbReference type="PROSITE" id="PS50198"/>
    </source>
</evidence>
<name>A0A7Y0LFS3_9GAMM</name>
<dbReference type="InterPro" id="IPR046357">
    <property type="entry name" value="PPIase_dom_sf"/>
</dbReference>
<dbReference type="InterPro" id="IPR000297">
    <property type="entry name" value="PPIase_PpiC"/>
</dbReference>
<keyword evidence="4 12" id="KW-0812">Transmembrane</keyword>
<dbReference type="GO" id="GO:0005886">
    <property type="term" value="C:plasma membrane"/>
    <property type="evidence" value="ECO:0007669"/>
    <property type="project" value="UniProtKB-SubCell"/>
</dbReference>
<evidence type="ECO:0000256" key="9">
    <source>
        <dbReference type="ARBA" id="ARBA00040743"/>
    </source>
</evidence>
<dbReference type="PROSITE" id="PS50198">
    <property type="entry name" value="PPIC_PPIASE_2"/>
    <property type="match status" value="1"/>
</dbReference>
<comment type="caution">
    <text evidence="14">The sequence shown here is derived from an EMBL/GenBank/DDBJ whole genome shotgun (WGS) entry which is preliminary data.</text>
</comment>
<dbReference type="PANTHER" id="PTHR47529">
    <property type="entry name" value="PEPTIDYL-PROLYL CIS-TRANS ISOMERASE D"/>
    <property type="match status" value="1"/>
</dbReference>
<dbReference type="PANTHER" id="PTHR47529:SF1">
    <property type="entry name" value="PERIPLASMIC CHAPERONE PPID"/>
    <property type="match status" value="1"/>
</dbReference>
<comment type="similarity">
    <text evidence="8">Belongs to the PpiD chaperone family.</text>
</comment>
<keyword evidence="2" id="KW-1003">Cell membrane</keyword>
<evidence type="ECO:0000256" key="11">
    <source>
        <dbReference type="PROSITE-ProRule" id="PRU00278"/>
    </source>
</evidence>